<dbReference type="InterPro" id="IPR032710">
    <property type="entry name" value="NTF2-like_dom_sf"/>
</dbReference>
<gene>
    <name evidence="3" type="primary">LOC108565942</name>
</gene>
<feature type="domain" description="NTF2" evidence="1">
    <location>
        <begin position="142"/>
        <end position="270"/>
    </location>
</feature>
<dbReference type="Proteomes" id="UP000695000">
    <property type="component" value="Unplaced"/>
</dbReference>
<reference evidence="3" key="1">
    <citation type="submission" date="2025-08" db="UniProtKB">
        <authorList>
            <consortium name="RefSeq"/>
        </authorList>
    </citation>
    <scope>IDENTIFICATION</scope>
    <source>
        <tissue evidence="3">Whole Larva</tissue>
    </source>
</reference>
<dbReference type="InterPro" id="IPR026698">
    <property type="entry name" value="UPF_C3orf38"/>
</dbReference>
<keyword evidence="2" id="KW-1185">Reference proteome</keyword>
<proteinExistence type="predicted"/>
<dbReference type="RefSeq" id="XP_017781115.1">
    <property type="nucleotide sequence ID" value="XM_017925626.1"/>
</dbReference>
<organism evidence="2 3">
    <name type="scientific">Nicrophorus vespilloides</name>
    <name type="common">Boreal carrion beetle</name>
    <dbReference type="NCBI Taxonomy" id="110193"/>
    <lineage>
        <taxon>Eukaryota</taxon>
        <taxon>Metazoa</taxon>
        <taxon>Ecdysozoa</taxon>
        <taxon>Arthropoda</taxon>
        <taxon>Hexapoda</taxon>
        <taxon>Insecta</taxon>
        <taxon>Pterygota</taxon>
        <taxon>Neoptera</taxon>
        <taxon>Endopterygota</taxon>
        <taxon>Coleoptera</taxon>
        <taxon>Polyphaga</taxon>
        <taxon>Staphyliniformia</taxon>
        <taxon>Silphidae</taxon>
        <taxon>Nicrophorinae</taxon>
        <taxon>Nicrophorus</taxon>
    </lineage>
</organism>
<evidence type="ECO:0000259" key="1">
    <source>
        <dbReference type="PROSITE" id="PS50177"/>
    </source>
</evidence>
<sequence length="295" mass="33945">MIENVTAIAGIESILRKIDDVDLFSLAATVTQGFLKDTLQNRKDAIEAIIKYSQSAQSFLRRKMITRELLFKYAHEVNMNVTMPITKDKLIGMILIYWEDQYDDCRIPMNEENRQSNHIKVVQEQEPGNQQMQVLTDETDLMAEKFSEWFYGMMNGNSCIGTEHFFEDANLKIHLINGNQIQTDEVAANVEEIVRLLYKTKSDYRLYFNPNINRDGTRGRSEPHGLVLIMCCGTLHIDNIVTGVFEQTFALARDPFSDNNWKIKNTELKLTSKSNVNAMPTLNDTEMSSKLRINN</sequence>
<protein>
    <submittedName>
        <fullName evidence="3">Uncharacterized protein C3orf38 homolog</fullName>
    </submittedName>
</protein>
<accession>A0ABM1N2R5</accession>
<dbReference type="PANTHER" id="PTHR21084:SF1">
    <property type="entry name" value="DENSE INCISORS"/>
    <property type="match status" value="1"/>
</dbReference>
<dbReference type="Pfam" id="PF15008">
    <property type="entry name" value="DUF4518"/>
    <property type="match status" value="1"/>
</dbReference>
<evidence type="ECO:0000313" key="3">
    <source>
        <dbReference type="RefSeq" id="XP_017781115.1"/>
    </source>
</evidence>
<name>A0ABM1N2R5_NICVS</name>
<evidence type="ECO:0000313" key="2">
    <source>
        <dbReference type="Proteomes" id="UP000695000"/>
    </source>
</evidence>
<dbReference type="Gene3D" id="3.10.450.50">
    <property type="match status" value="1"/>
</dbReference>
<dbReference type="GeneID" id="108565942"/>
<dbReference type="InterPro" id="IPR018222">
    <property type="entry name" value="Nuclear_transport_factor_2_euk"/>
</dbReference>
<dbReference type="PROSITE" id="PS50177">
    <property type="entry name" value="NTF2_DOMAIN"/>
    <property type="match status" value="1"/>
</dbReference>
<dbReference type="SUPFAM" id="SSF54427">
    <property type="entry name" value="NTF2-like"/>
    <property type="match status" value="1"/>
</dbReference>
<dbReference type="PANTHER" id="PTHR21084">
    <property type="entry name" value="DENSE INCISORS"/>
    <property type="match status" value="1"/>
</dbReference>